<feature type="region of interest" description="Disordered" evidence="2">
    <location>
        <begin position="1"/>
        <end position="22"/>
    </location>
</feature>
<dbReference type="PROSITE" id="PS50011">
    <property type="entry name" value="PROTEIN_KINASE_DOM"/>
    <property type="match status" value="1"/>
</dbReference>
<dbReference type="InterPro" id="IPR011009">
    <property type="entry name" value="Kinase-like_dom_sf"/>
</dbReference>
<keyword evidence="1" id="KW-0547">Nucleotide-binding</keyword>
<evidence type="ECO:0000313" key="5">
    <source>
        <dbReference type="Proteomes" id="UP000298663"/>
    </source>
</evidence>
<evidence type="ECO:0000259" key="3">
    <source>
        <dbReference type="PROSITE" id="PS50011"/>
    </source>
</evidence>
<dbReference type="Proteomes" id="UP000298663">
    <property type="component" value="Unassembled WGS sequence"/>
</dbReference>
<dbReference type="SMART" id="SM00220">
    <property type="entry name" value="S_TKc"/>
    <property type="match status" value="1"/>
</dbReference>
<keyword evidence="1" id="KW-0067">ATP-binding</keyword>
<evidence type="ECO:0000256" key="2">
    <source>
        <dbReference type="SAM" id="MobiDB-lite"/>
    </source>
</evidence>
<name>A0A4U5PAE3_STECR</name>
<dbReference type="PANTHER" id="PTHR11909">
    <property type="entry name" value="CASEIN KINASE-RELATED"/>
    <property type="match status" value="1"/>
</dbReference>
<keyword evidence="5" id="KW-1185">Reference proteome</keyword>
<dbReference type="GO" id="GO:0005524">
    <property type="term" value="F:ATP binding"/>
    <property type="evidence" value="ECO:0007669"/>
    <property type="project" value="UniProtKB-UniRule"/>
</dbReference>
<reference evidence="4 5" key="1">
    <citation type="journal article" date="2015" name="Genome Biol.">
        <title>Comparative genomics of Steinernema reveals deeply conserved gene regulatory networks.</title>
        <authorList>
            <person name="Dillman A.R."/>
            <person name="Macchietto M."/>
            <person name="Porter C.F."/>
            <person name="Rogers A."/>
            <person name="Williams B."/>
            <person name="Antoshechkin I."/>
            <person name="Lee M.M."/>
            <person name="Goodwin Z."/>
            <person name="Lu X."/>
            <person name="Lewis E.E."/>
            <person name="Goodrich-Blair H."/>
            <person name="Stock S.P."/>
            <person name="Adams B.J."/>
            <person name="Sternberg P.W."/>
            <person name="Mortazavi A."/>
        </authorList>
    </citation>
    <scope>NUCLEOTIDE SEQUENCE [LARGE SCALE GENOMIC DNA]</scope>
    <source>
        <strain evidence="4 5">ALL</strain>
    </source>
</reference>
<protein>
    <recommendedName>
        <fullName evidence="3">Protein kinase domain-containing protein</fullName>
    </recommendedName>
</protein>
<dbReference type="InterPro" id="IPR050235">
    <property type="entry name" value="CK1_Ser-Thr_kinase"/>
</dbReference>
<feature type="domain" description="Protein kinase" evidence="3">
    <location>
        <begin position="38"/>
        <end position="238"/>
    </location>
</feature>
<sequence length="238" mass="26273">MGASGGNHGKKKKHENADRAAKSVPPLLKDGELIRRRYQVDFMIGGGGFGQIFKGIDTIDGQHLAIKVEPSEKDGRRIKVEFMLLSALRGCSHIPIIRASGTIRGCSFIVMTLLGMNLGDLRKQESTHKFTSGTLYRIGQQLTTALRHVHTCGFLHRDMKPSNACIGLPPKENVIYLVDFGMVRQYIDSQGNIRKPRDYAGFRGTMKFASLAVHLRKETGAADDFIGLLYSMIGKAIV</sequence>
<dbReference type="AlphaFoldDB" id="A0A4U5PAE3"/>
<evidence type="ECO:0000256" key="1">
    <source>
        <dbReference type="PROSITE-ProRule" id="PRU10141"/>
    </source>
</evidence>
<dbReference type="Gene3D" id="1.10.510.10">
    <property type="entry name" value="Transferase(Phosphotransferase) domain 1"/>
    <property type="match status" value="1"/>
</dbReference>
<feature type="binding site" evidence="1">
    <location>
        <position position="67"/>
    </location>
    <ligand>
        <name>ATP</name>
        <dbReference type="ChEBI" id="CHEBI:30616"/>
    </ligand>
</feature>
<dbReference type="InterPro" id="IPR000719">
    <property type="entry name" value="Prot_kinase_dom"/>
</dbReference>
<reference evidence="4 5" key="2">
    <citation type="journal article" date="2019" name="G3 (Bethesda)">
        <title>Hybrid Assembly of the Genome of the Entomopathogenic Nematode Steinernema carpocapsae Identifies the X-Chromosome.</title>
        <authorList>
            <person name="Serra L."/>
            <person name="Macchietto M."/>
            <person name="Macias-Munoz A."/>
            <person name="McGill C.J."/>
            <person name="Rodriguez I.M."/>
            <person name="Rodriguez B."/>
            <person name="Murad R."/>
            <person name="Mortazavi A."/>
        </authorList>
    </citation>
    <scope>NUCLEOTIDE SEQUENCE [LARGE SCALE GENOMIC DNA]</scope>
    <source>
        <strain evidence="4 5">ALL</strain>
    </source>
</reference>
<dbReference type="EMBL" id="AZBU02000002">
    <property type="protein sequence ID" value="TKR93150.1"/>
    <property type="molecule type" value="Genomic_DNA"/>
</dbReference>
<dbReference type="InterPro" id="IPR017441">
    <property type="entry name" value="Protein_kinase_ATP_BS"/>
</dbReference>
<dbReference type="STRING" id="34508.A0A4U5PAE3"/>
<dbReference type="PROSITE" id="PS00107">
    <property type="entry name" value="PROTEIN_KINASE_ATP"/>
    <property type="match status" value="1"/>
</dbReference>
<dbReference type="SUPFAM" id="SSF56112">
    <property type="entry name" value="Protein kinase-like (PK-like)"/>
    <property type="match status" value="1"/>
</dbReference>
<comment type="caution">
    <text evidence="4">The sequence shown here is derived from an EMBL/GenBank/DDBJ whole genome shotgun (WGS) entry which is preliminary data.</text>
</comment>
<evidence type="ECO:0000313" key="4">
    <source>
        <dbReference type="EMBL" id="TKR93150.1"/>
    </source>
</evidence>
<gene>
    <name evidence="4" type="ORF">L596_007656</name>
</gene>
<accession>A0A4U5PAE3</accession>
<dbReference type="OrthoDB" id="5979581at2759"/>
<proteinExistence type="predicted"/>
<organism evidence="4 5">
    <name type="scientific">Steinernema carpocapsae</name>
    <name type="common">Entomopathogenic nematode</name>
    <dbReference type="NCBI Taxonomy" id="34508"/>
    <lineage>
        <taxon>Eukaryota</taxon>
        <taxon>Metazoa</taxon>
        <taxon>Ecdysozoa</taxon>
        <taxon>Nematoda</taxon>
        <taxon>Chromadorea</taxon>
        <taxon>Rhabditida</taxon>
        <taxon>Tylenchina</taxon>
        <taxon>Panagrolaimomorpha</taxon>
        <taxon>Strongyloidoidea</taxon>
        <taxon>Steinernematidae</taxon>
        <taxon>Steinernema</taxon>
    </lineage>
</organism>
<dbReference type="GO" id="GO:0004672">
    <property type="term" value="F:protein kinase activity"/>
    <property type="evidence" value="ECO:0007669"/>
    <property type="project" value="InterPro"/>
</dbReference>
<dbReference type="Pfam" id="PF00069">
    <property type="entry name" value="Pkinase"/>
    <property type="match status" value="1"/>
</dbReference>